<dbReference type="EC" id="3.1.1.29" evidence="3"/>
<dbReference type="NCBIfam" id="NF006718">
    <property type="entry name" value="PRK09256.1"/>
    <property type="match status" value="1"/>
</dbReference>
<dbReference type="PANTHER" id="PTHR47814">
    <property type="entry name" value="PEPTIDYL-TRNA HYDROLASE ARFB"/>
    <property type="match status" value="1"/>
</dbReference>
<dbReference type="EMBL" id="QFWV02000004">
    <property type="protein sequence ID" value="RKF07173.1"/>
    <property type="molecule type" value="Genomic_DNA"/>
</dbReference>
<dbReference type="OrthoDB" id="9815709at2"/>
<sequence>MAGDALRLANGAELPAWTLTEAFIHASGPGGQNVNKVATSVQLRFQARGSGVFTDAQFARLMRLAGRRATKAGEIVVEASRYRTRERNRQDARERLAALVDKALQPPPPPRRKTRPTRGSVERRLKAKAGRSAIKKMRGSVHDDE</sequence>
<accession>A0A3A8AMR2</accession>
<dbReference type="SUPFAM" id="SSF110916">
    <property type="entry name" value="Peptidyl-tRNA hydrolase domain-like"/>
    <property type="match status" value="1"/>
</dbReference>
<organism evidence="3 4">
    <name type="scientific">Oceaniradius stylonematis</name>
    <dbReference type="NCBI Taxonomy" id="2184161"/>
    <lineage>
        <taxon>Bacteria</taxon>
        <taxon>Pseudomonadati</taxon>
        <taxon>Pseudomonadota</taxon>
        <taxon>Alphaproteobacteria</taxon>
        <taxon>Hyphomicrobiales</taxon>
        <taxon>Ahrensiaceae</taxon>
        <taxon>Oceaniradius</taxon>
    </lineage>
</organism>
<dbReference type="InterPro" id="IPR000352">
    <property type="entry name" value="Pep_chain_release_fac_I"/>
</dbReference>
<evidence type="ECO:0000313" key="4">
    <source>
        <dbReference type="Proteomes" id="UP000246132"/>
    </source>
</evidence>
<feature type="domain" description="Prokaryotic-type class I peptide chain release factors" evidence="2">
    <location>
        <begin position="13"/>
        <end position="138"/>
    </location>
</feature>
<proteinExistence type="predicted"/>
<gene>
    <name evidence="3" type="ORF">DEM25_004825</name>
</gene>
<dbReference type="GO" id="GO:0043022">
    <property type="term" value="F:ribosome binding"/>
    <property type="evidence" value="ECO:0007669"/>
    <property type="project" value="TreeGrafter"/>
</dbReference>
<protein>
    <submittedName>
        <fullName evidence="3">Aminoacyl-tRNA hydrolase</fullName>
        <ecNumber evidence="3">3.1.1.29</ecNumber>
    </submittedName>
</protein>
<keyword evidence="3" id="KW-0378">Hydrolase</keyword>
<feature type="region of interest" description="Disordered" evidence="1">
    <location>
        <begin position="99"/>
        <end position="145"/>
    </location>
</feature>
<dbReference type="Pfam" id="PF00472">
    <property type="entry name" value="RF-1"/>
    <property type="match status" value="1"/>
</dbReference>
<evidence type="ECO:0000259" key="2">
    <source>
        <dbReference type="Pfam" id="PF00472"/>
    </source>
</evidence>
<reference evidence="3 4" key="1">
    <citation type="journal article" date="2018" name="Int. J. Syst. Bacteriol.">
        <title>Oceaniradius stylonemae gen. nov., sp. nov., isolated from a red alga, Stylonema cornu-cervi.</title>
        <authorList>
            <person name="Jeong S."/>
        </authorList>
    </citation>
    <scope>NUCLEOTIDE SEQUENCE [LARGE SCALE GENOMIC DNA]</scope>
    <source>
        <strain evidence="3 4">StC1</strain>
    </source>
</reference>
<dbReference type="GO" id="GO:0072344">
    <property type="term" value="P:rescue of stalled ribosome"/>
    <property type="evidence" value="ECO:0007669"/>
    <property type="project" value="TreeGrafter"/>
</dbReference>
<dbReference type="Gene3D" id="3.30.160.20">
    <property type="match status" value="1"/>
</dbReference>
<dbReference type="Proteomes" id="UP000246132">
    <property type="component" value="Unassembled WGS sequence"/>
</dbReference>
<feature type="compositionally biased region" description="Basic residues" evidence="1">
    <location>
        <begin position="125"/>
        <end position="139"/>
    </location>
</feature>
<dbReference type="RefSeq" id="WP_109766944.1">
    <property type="nucleotide sequence ID" value="NZ_JASHJV010000011.1"/>
</dbReference>
<evidence type="ECO:0000313" key="3">
    <source>
        <dbReference type="EMBL" id="RKF07173.1"/>
    </source>
</evidence>
<comment type="caution">
    <text evidence="3">The sequence shown here is derived from an EMBL/GenBank/DDBJ whole genome shotgun (WGS) entry which is preliminary data.</text>
</comment>
<dbReference type="AlphaFoldDB" id="A0A3A8AMR2"/>
<name>A0A3A8AMR2_9HYPH</name>
<dbReference type="GO" id="GO:0004045">
    <property type="term" value="F:peptidyl-tRNA hydrolase activity"/>
    <property type="evidence" value="ECO:0007669"/>
    <property type="project" value="UniProtKB-EC"/>
</dbReference>
<evidence type="ECO:0000256" key="1">
    <source>
        <dbReference type="SAM" id="MobiDB-lite"/>
    </source>
</evidence>
<keyword evidence="4" id="KW-1185">Reference proteome</keyword>
<dbReference type="GO" id="GO:0003747">
    <property type="term" value="F:translation release factor activity"/>
    <property type="evidence" value="ECO:0007669"/>
    <property type="project" value="InterPro"/>
</dbReference>
<dbReference type="PANTHER" id="PTHR47814:SF1">
    <property type="entry name" value="PEPTIDYL-TRNA HYDROLASE ARFB"/>
    <property type="match status" value="1"/>
</dbReference>